<evidence type="ECO:0000313" key="2">
    <source>
        <dbReference type="Proteomes" id="UP001341840"/>
    </source>
</evidence>
<name>A0ABU6V7Y2_9FABA</name>
<reference evidence="1 2" key="1">
    <citation type="journal article" date="2023" name="Plants (Basel)">
        <title>Bridging the Gap: Combining Genomics and Transcriptomics Approaches to Understand Stylosanthes scabra, an Orphan Legume from the Brazilian Caatinga.</title>
        <authorList>
            <person name="Ferreira-Neto J.R.C."/>
            <person name="da Silva M.D."/>
            <person name="Binneck E."/>
            <person name="de Melo N.F."/>
            <person name="da Silva R.H."/>
            <person name="de Melo A.L.T.M."/>
            <person name="Pandolfi V."/>
            <person name="Bustamante F.O."/>
            <person name="Brasileiro-Vidal A.C."/>
            <person name="Benko-Iseppon A.M."/>
        </authorList>
    </citation>
    <scope>NUCLEOTIDE SEQUENCE [LARGE SCALE GENOMIC DNA]</scope>
    <source>
        <tissue evidence="1">Leaves</tissue>
    </source>
</reference>
<gene>
    <name evidence="1" type="ORF">PIB30_013100</name>
</gene>
<organism evidence="1 2">
    <name type="scientific">Stylosanthes scabra</name>
    <dbReference type="NCBI Taxonomy" id="79078"/>
    <lineage>
        <taxon>Eukaryota</taxon>
        <taxon>Viridiplantae</taxon>
        <taxon>Streptophyta</taxon>
        <taxon>Embryophyta</taxon>
        <taxon>Tracheophyta</taxon>
        <taxon>Spermatophyta</taxon>
        <taxon>Magnoliopsida</taxon>
        <taxon>eudicotyledons</taxon>
        <taxon>Gunneridae</taxon>
        <taxon>Pentapetalae</taxon>
        <taxon>rosids</taxon>
        <taxon>fabids</taxon>
        <taxon>Fabales</taxon>
        <taxon>Fabaceae</taxon>
        <taxon>Papilionoideae</taxon>
        <taxon>50 kb inversion clade</taxon>
        <taxon>dalbergioids sensu lato</taxon>
        <taxon>Dalbergieae</taxon>
        <taxon>Pterocarpus clade</taxon>
        <taxon>Stylosanthes</taxon>
    </lineage>
</organism>
<keyword evidence="2" id="KW-1185">Reference proteome</keyword>
<proteinExistence type="predicted"/>
<dbReference type="Proteomes" id="UP001341840">
    <property type="component" value="Unassembled WGS sequence"/>
</dbReference>
<protein>
    <recommendedName>
        <fullName evidence="3">F-box domain-containing protein</fullName>
    </recommendedName>
</protein>
<sequence length="121" mass="13837">MLQSTTLIENPSKSLSPSKQPFIDDLVFDMLRLPVKSLQRFRSACKPWITLISLDRKFAIEEPRRDFATRCDCRYIFVCVHSFPDEALTSYLTNYSLISAFSIDDGSDAYFYPNGAFTEGS</sequence>
<comment type="caution">
    <text evidence="1">The sequence shown here is derived from an EMBL/GenBank/DDBJ whole genome shotgun (WGS) entry which is preliminary data.</text>
</comment>
<evidence type="ECO:0000313" key="1">
    <source>
        <dbReference type="EMBL" id="MED6168605.1"/>
    </source>
</evidence>
<dbReference type="EMBL" id="JASCZI010151068">
    <property type="protein sequence ID" value="MED6168605.1"/>
    <property type="molecule type" value="Genomic_DNA"/>
</dbReference>
<evidence type="ECO:0008006" key="3">
    <source>
        <dbReference type="Google" id="ProtNLM"/>
    </source>
</evidence>
<dbReference type="SUPFAM" id="SSF81383">
    <property type="entry name" value="F-box domain"/>
    <property type="match status" value="1"/>
</dbReference>
<dbReference type="InterPro" id="IPR036047">
    <property type="entry name" value="F-box-like_dom_sf"/>
</dbReference>
<accession>A0ABU6V7Y2</accession>